<organism evidence="3 4">
    <name type="scientific">Thecamonas trahens ATCC 50062</name>
    <dbReference type="NCBI Taxonomy" id="461836"/>
    <lineage>
        <taxon>Eukaryota</taxon>
        <taxon>Apusozoa</taxon>
        <taxon>Apusomonadida</taxon>
        <taxon>Apusomonadidae</taxon>
        <taxon>Thecamonas</taxon>
    </lineage>
</organism>
<gene>
    <name evidence="3" type="ORF">AMSG_06290</name>
</gene>
<evidence type="ECO:0000313" key="3">
    <source>
        <dbReference type="EMBL" id="KNC50154.1"/>
    </source>
</evidence>
<dbReference type="GO" id="GO:0008579">
    <property type="term" value="F:JUN kinase phosphatase activity"/>
    <property type="evidence" value="ECO:0007669"/>
    <property type="project" value="TreeGrafter"/>
</dbReference>
<evidence type="ECO:0000259" key="1">
    <source>
        <dbReference type="PROSITE" id="PS50054"/>
    </source>
</evidence>
<reference evidence="3 4" key="1">
    <citation type="submission" date="2010-05" db="EMBL/GenBank/DDBJ databases">
        <title>The Genome Sequence of Thecamonas trahens ATCC 50062.</title>
        <authorList>
            <consortium name="The Broad Institute Genome Sequencing Platform"/>
            <person name="Russ C."/>
            <person name="Cuomo C."/>
            <person name="Shea T."/>
            <person name="Young S.K."/>
            <person name="Zeng Q."/>
            <person name="Koehrsen M."/>
            <person name="Haas B."/>
            <person name="Borodovsky M."/>
            <person name="Guigo R."/>
            <person name="Alvarado L."/>
            <person name="Berlin A."/>
            <person name="Bochicchio J."/>
            <person name="Borenstein D."/>
            <person name="Chapman S."/>
            <person name="Chen Z."/>
            <person name="Freedman E."/>
            <person name="Gellesch M."/>
            <person name="Goldberg J."/>
            <person name="Griggs A."/>
            <person name="Gujja S."/>
            <person name="Heilman E."/>
            <person name="Heiman D."/>
            <person name="Hepburn T."/>
            <person name="Howarth C."/>
            <person name="Jen D."/>
            <person name="Larson L."/>
            <person name="Mehta T."/>
            <person name="Park D."/>
            <person name="Pearson M."/>
            <person name="Roberts A."/>
            <person name="Saif S."/>
            <person name="Shenoy N."/>
            <person name="Sisk P."/>
            <person name="Stolte C."/>
            <person name="Sykes S."/>
            <person name="Thomson T."/>
            <person name="Walk T."/>
            <person name="White J."/>
            <person name="Yandava C."/>
            <person name="Burger G."/>
            <person name="Gray M.W."/>
            <person name="Holland P.W.H."/>
            <person name="King N."/>
            <person name="Lang F.B.F."/>
            <person name="Roger A.J."/>
            <person name="Ruiz-Trillo I."/>
            <person name="Lander E."/>
            <person name="Nusbaum C."/>
        </authorList>
    </citation>
    <scope>NUCLEOTIDE SEQUENCE [LARGE SCALE GENOMIC DNA]</scope>
    <source>
        <strain evidence="3 4">ATCC 50062</strain>
    </source>
</reference>
<dbReference type="Proteomes" id="UP000054408">
    <property type="component" value="Unassembled WGS sequence"/>
</dbReference>
<feature type="domain" description="Tyrosine-protein phosphatase" evidence="1">
    <location>
        <begin position="83"/>
        <end position="225"/>
    </location>
</feature>
<dbReference type="OMA" id="CEPISAI"/>
<dbReference type="InterPro" id="IPR020422">
    <property type="entry name" value="TYR_PHOSPHATASE_DUAL_dom"/>
</dbReference>
<sequence>MAALGNQLYFTGTAECEAFVANPLRADRCRECQQKLEDHREEAVPEDAAFAVLAARSPANRIASWAEILARRDGTAGSQGGSEQGGDTGRAALWHGGYLACKAESLAEMGVNRVVATAKGLEAFFDDGLVIHRVEWIDAESQELGQEEIANAVSFMTDALASGHSVLVFCAQGKSRSTALVIAFLLTTIRSLTYDDALAWVRSARPLAEPNPGFERQLRALAEAR</sequence>
<dbReference type="SUPFAM" id="SSF52799">
    <property type="entry name" value="(Phosphotyrosine protein) phosphatases II"/>
    <property type="match status" value="1"/>
</dbReference>
<dbReference type="RefSeq" id="XP_013757000.1">
    <property type="nucleotide sequence ID" value="XM_013901546.1"/>
</dbReference>
<dbReference type="eggNOG" id="KOG1716">
    <property type="taxonomic scope" value="Eukaryota"/>
</dbReference>
<dbReference type="SMART" id="SM00195">
    <property type="entry name" value="DSPc"/>
    <property type="match status" value="1"/>
</dbReference>
<evidence type="ECO:0000313" key="4">
    <source>
        <dbReference type="Proteomes" id="UP000054408"/>
    </source>
</evidence>
<dbReference type="InterPro" id="IPR000340">
    <property type="entry name" value="Dual-sp_phosphatase_cat-dom"/>
</dbReference>
<dbReference type="GeneID" id="25565489"/>
<dbReference type="EMBL" id="GL349460">
    <property type="protein sequence ID" value="KNC50154.1"/>
    <property type="molecule type" value="Genomic_DNA"/>
</dbReference>
<dbReference type="OrthoDB" id="10252009at2759"/>
<dbReference type="CDD" id="cd14498">
    <property type="entry name" value="DSP"/>
    <property type="match status" value="1"/>
</dbReference>
<dbReference type="InterPro" id="IPR029021">
    <property type="entry name" value="Prot-tyrosine_phosphatase-like"/>
</dbReference>
<keyword evidence="4" id="KW-1185">Reference proteome</keyword>
<dbReference type="PANTHER" id="PTHR46377:SF5">
    <property type="entry name" value="DUAL SPECIFICITY PHOSPHATASE"/>
    <property type="match status" value="1"/>
</dbReference>
<dbReference type="GO" id="GO:0005737">
    <property type="term" value="C:cytoplasm"/>
    <property type="evidence" value="ECO:0007669"/>
    <property type="project" value="TreeGrafter"/>
</dbReference>
<dbReference type="PROSITE" id="PS50054">
    <property type="entry name" value="TYR_PHOSPHATASE_DUAL"/>
    <property type="match status" value="1"/>
</dbReference>
<dbReference type="Gene3D" id="3.90.190.10">
    <property type="entry name" value="Protein tyrosine phosphatase superfamily"/>
    <property type="match status" value="1"/>
</dbReference>
<dbReference type="InterPro" id="IPR000387">
    <property type="entry name" value="Tyr_Pase_dom"/>
</dbReference>
<dbReference type="Pfam" id="PF00782">
    <property type="entry name" value="DSPc"/>
    <property type="match status" value="1"/>
</dbReference>
<protein>
    <submittedName>
        <fullName evidence="3">Uncharacterized protein</fullName>
    </submittedName>
</protein>
<feature type="domain" description="Tyrosine specific protein phosphatases" evidence="2">
    <location>
        <begin position="147"/>
        <end position="206"/>
    </location>
</feature>
<dbReference type="STRING" id="461836.A0A0L0DCV2"/>
<dbReference type="PROSITE" id="PS50056">
    <property type="entry name" value="TYR_PHOSPHATASE_2"/>
    <property type="match status" value="1"/>
</dbReference>
<accession>A0A0L0DCV2</accession>
<name>A0A0L0DCV2_THETB</name>
<dbReference type="PANTHER" id="PTHR46377">
    <property type="entry name" value="DUAL SPECIFICITY PROTEIN PHOSPHATASE 19"/>
    <property type="match status" value="1"/>
</dbReference>
<proteinExistence type="predicted"/>
<evidence type="ECO:0000259" key="2">
    <source>
        <dbReference type="PROSITE" id="PS50056"/>
    </source>
</evidence>
<dbReference type="AlphaFoldDB" id="A0A0L0DCV2"/>